<dbReference type="GO" id="GO:0046983">
    <property type="term" value="F:protein dimerization activity"/>
    <property type="evidence" value="ECO:0007669"/>
    <property type="project" value="InterPro"/>
</dbReference>
<dbReference type="PANTHER" id="PTHR24421">
    <property type="entry name" value="NITRATE/NITRITE SENSOR PROTEIN NARX-RELATED"/>
    <property type="match status" value="1"/>
</dbReference>
<evidence type="ECO:0000256" key="19">
    <source>
        <dbReference type="ARBA" id="ARBA00030800"/>
    </source>
</evidence>
<dbReference type="Pfam" id="PF02518">
    <property type="entry name" value="HATPase_c"/>
    <property type="match status" value="1"/>
</dbReference>
<dbReference type="Gene3D" id="1.20.5.1930">
    <property type="match status" value="1"/>
</dbReference>
<organism evidence="24 25">
    <name type="scientific">Planobispora longispora</name>
    <dbReference type="NCBI Taxonomy" id="28887"/>
    <lineage>
        <taxon>Bacteria</taxon>
        <taxon>Bacillati</taxon>
        <taxon>Actinomycetota</taxon>
        <taxon>Actinomycetes</taxon>
        <taxon>Streptosporangiales</taxon>
        <taxon>Streptosporangiaceae</taxon>
        <taxon>Planobispora</taxon>
    </lineage>
</organism>
<comment type="catalytic activity">
    <reaction evidence="1">
        <text>ATP + protein L-histidine = ADP + protein N-phospho-L-histidine.</text>
        <dbReference type="EC" id="2.7.13.3"/>
    </reaction>
</comment>
<evidence type="ECO:0000256" key="1">
    <source>
        <dbReference type="ARBA" id="ARBA00000085"/>
    </source>
</evidence>
<sequence>MGLRGRMAASYVLVTAAVVIVVEAVLLGVYLPSVIGGTELERRLQNQAGRDAKILSLVVSKVTGEFPGADAMTLLTVASKKAGADLSLEGAPTDHTEGVRVRSTEEAVFDEPVEVLIDAEGVVVTSSARGTYASGQRMKIPAGATGRGATPAGEALWAVSPVLLRPPEGKGAGEGAAEGPTTGGKKPAGGAAEKLKTVGYVMVQAPPDSGGPGPARADVLPGLVLPGVAVLVLGVPVGLLFGLLSTRRLIGRVRRLAVVAGTVARGDFRHRVPVTRRDEVGQLEESFNAMTGRLEEALSAQRAAAEGEARQAERARIARELHDSISQDLFSLSLLAAGMRRAAPEHLRREAEAMERASARAMREMQALLLELRPVALEDAGLVPAVEELCRAYETRLGIRVETVLEEVTLSPAAEHAVLRLVQEALGNAVKHGDPGLVRVRLARSGPAVRVEISDDGSGFDPETVNGRHGMGLGLMRERVRELGGAFGLSSAPGRGTTVTAVVP</sequence>
<dbReference type="InterPro" id="IPR050482">
    <property type="entry name" value="Sensor_HK_TwoCompSys"/>
</dbReference>
<evidence type="ECO:0000256" key="20">
    <source>
        <dbReference type="SAM" id="MobiDB-lite"/>
    </source>
</evidence>
<feature type="domain" description="Histidine kinase" evidence="22">
    <location>
        <begin position="316"/>
        <end position="504"/>
    </location>
</feature>
<keyword evidence="7" id="KW-0004">4Fe-4S</keyword>
<dbReference type="InterPro" id="IPR036890">
    <property type="entry name" value="HATPase_C_sf"/>
</dbReference>
<dbReference type="SMART" id="SM00304">
    <property type="entry name" value="HAMP"/>
    <property type="match status" value="1"/>
</dbReference>
<evidence type="ECO:0000256" key="10">
    <source>
        <dbReference type="ARBA" id="ARBA00022679"/>
    </source>
</evidence>
<dbReference type="InterPro" id="IPR011712">
    <property type="entry name" value="Sig_transdc_His_kin_sub3_dim/P"/>
</dbReference>
<feature type="domain" description="HAMP" evidence="23">
    <location>
        <begin position="247"/>
        <end position="299"/>
    </location>
</feature>
<evidence type="ECO:0000256" key="5">
    <source>
        <dbReference type="ARBA" id="ARBA00012438"/>
    </source>
</evidence>
<name>A0A8J3RSV7_9ACTN</name>
<dbReference type="Gene3D" id="6.10.340.10">
    <property type="match status" value="1"/>
</dbReference>
<dbReference type="GO" id="GO:0016020">
    <property type="term" value="C:membrane"/>
    <property type="evidence" value="ECO:0007669"/>
    <property type="project" value="UniProtKB-SubCell"/>
</dbReference>
<keyword evidence="13" id="KW-0418">Kinase</keyword>
<comment type="function">
    <text evidence="18">Member of the two-component regulatory system NreB/NreC involved in the control of dissimilatory nitrate/nitrite reduction in response to oxygen. NreB functions as a direct oxygen sensor histidine kinase which is autophosphorylated, in the absence of oxygen, probably at the conserved histidine residue, and transfers its phosphate group probably to a conserved aspartate residue of NreC. NreB/NreC activates the expression of the nitrate (narGHJI) and nitrite (nir) reductase operons, as well as the putative nitrate transporter gene narT.</text>
</comment>
<dbReference type="GO" id="GO:0005737">
    <property type="term" value="C:cytoplasm"/>
    <property type="evidence" value="ECO:0007669"/>
    <property type="project" value="UniProtKB-SubCell"/>
</dbReference>
<evidence type="ECO:0000256" key="15">
    <source>
        <dbReference type="ARBA" id="ARBA00023004"/>
    </source>
</evidence>
<keyword evidence="14 21" id="KW-1133">Transmembrane helix</keyword>
<evidence type="ECO:0000256" key="9">
    <source>
        <dbReference type="ARBA" id="ARBA00022553"/>
    </source>
</evidence>
<keyword evidence="17" id="KW-0411">Iron-sulfur</keyword>
<evidence type="ECO:0000256" key="8">
    <source>
        <dbReference type="ARBA" id="ARBA00022490"/>
    </source>
</evidence>
<keyword evidence="9" id="KW-0597">Phosphoprotein</keyword>
<dbReference type="CDD" id="cd06225">
    <property type="entry name" value="HAMP"/>
    <property type="match status" value="1"/>
</dbReference>
<evidence type="ECO:0000256" key="7">
    <source>
        <dbReference type="ARBA" id="ARBA00022485"/>
    </source>
</evidence>
<protein>
    <recommendedName>
        <fullName evidence="6">Oxygen sensor histidine kinase NreB</fullName>
        <ecNumber evidence="5">2.7.13.3</ecNumber>
    </recommendedName>
    <alternativeName>
        <fullName evidence="19">Nitrogen regulation protein B</fullName>
    </alternativeName>
</protein>
<dbReference type="InterPro" id="IPR005467">
    <property type="entry name" value="His_kinase_dom"/>
</dbReference>
<feature type="transmembrane region" description="Helical" evidence="21">
    <location>
        <begin position="12"/>
        <end position="31"/>
    </location>
</feature>
<keyword evidence="25" id="KW-1185">Reference proteome</keyword>
<comment type="subcellular location">
    <subcellularLocation>
        <location evidence="4">Cytoplasm</location>
    </subcellularLocation>
    <subcellularLocation>
        <location evidence="3">Membrane</location>
    </subcellularLocation>
</comment>
<dbReference type="Pfam" id="PF00672">
    <property type="entry name" value="HAMP"/>
    <property type="match status" value="1"/>
</dbReference>
<proteinExistence type="predicted"/>
<keyword evidence="12" id="KW-0479">Metal-binding</keyword>
<keyword evidence="16" id="KW-0902">Two-component regulatory system</keyword>
<evidence type="ECO:0000256" key="13">
    <source>
        <dbReference type="ARBA" id="ARBA00022777"/>
    </source>
</evidence>
<dbReference type="InterPro" id="IPR004358">
    <property type="entry name" value="Sig_transdc_His_kin-like_C"/>
</dbReference>
<dbReference type="CDD" id="cd16917">
    <property type="entry name" value="HATPase_UhpB-NarQ-NarX-like"/>
    <property type="match status" value="1"/>
</dbReference>
<dbReference type="InterPro" id="IPR003594">
    <property type="entry name" value="HATPase_dom"/>
</dbReference>
<evidence type="ECO:0000259" key="23">
    <source>
        <dbReference type="PROSITE" id="PS50885"/>
    </source>
</evidence>
<dbReference type="RefSeq" id="WP_203894925.1">
    <property type="nucleotide sequence ID" value="NZ_BOOH01000060.1"/>
</dbReference>
<dbReference type="SUPFAM" id="SSF55874">
    <property type="entry name" value="ATPase domain of HSP90 chaperone/DNA topoisomerase II/histidine kinase"/>
    <property type="match status" value="1"/>
</dbReference>
<feature type="compositionally biased region" description="Low complexity" evidence="20">
    <location>
        <begin position="177"/>
        <end position="190"/>
    </location>
</feature>
<evidence type="ECO:0000259" key="22">
    <source>
        <dbReference type="PROSITE" id="PS50109"/>
    </source>
</evidence>
<keyword evidence="11 21" id="KW-0812">Transmembrane</keyword>
<dbReference type="GO" id="GO:0046872">
    <property type="term" value="F:metal ion binding"/>
    <property type="evidence" value="ECO:0007669"/>
    <property type="project" value="UniProtKB-KW"/>
</dbReference>
<dbReference type="SUPFAM" id="SSF158472">
    <property type="entry name" value="HAMP domain-like"/>
    <property type="match status" value="1"/>
</dbReference>
<dbReference type="PRINTS" id="PR00344">
    <property type="entry name" value="BCTRLSENSOR"/>
</dbReference>
<keyword evidence="10" id="KW-0808">Transferase</keyword>
<dbReference type="AlphaFoldDB" id="A0A8J3RSV7"/>
<accession>A0A8J3RSV7</accession>
<evidence type="ECO:0000313" key="25">
    <source>
        <dbReference type="Proteomes" id="UP000616724"/>
    </source>
</evidence>
<feature type="region of interest" description="Disordered" evidence="20">
    <location>
        <begin position="167"/>
        <end position="190"/>
    </location>
</feature>
<dbReference type="PROSITE" id="PS50885">
    <property type="entry name" value="HAMP"/>
    <property type="match status" value="1"/>
</dbReference>
<keyword evidence="8" id="KW-0963">Cytoplasm</keyword>
<dbReference type="GO" id="GO:0051539">
    <property type="term" value="F:4 iron, 4 sulfur cluster binding"/>
    <property type="evidence" value="ECO:0007669"/>
    <property type="project" value="UniProtKB-KW"/>
</dbReference>
<dbReference type="GO" id="GO:0000155">
    <property type="term" value="F:phosphorelay sensor kinase activity"/>
    <property type="evidence" value="ECO:0007669"/>
    <property type="project" value="InterPro"/>
</dbReference>
<evidence type="ECO:0000256" key="2">
    <source>
        <dbReference type="ARBA" id="ARBA00001966"/>
    </source>
</evidence>
<evidence type="ECO:0000256" key="3">
    <source>
        <dbReference type="ARBA" id="ARBA00004370"/>
    </source>
</evidence>
<evidence type="ECO:0000313" key="24">
    <source>
        <dbReference type="EMBL" id="GIH80498.1"/>
    </source>
</evidence>
<dbReference type="Proteomes" id="UP000616724">
    <property type="component" value="Unassembled WGS sequence"/>
</dbReference>
<evidence type="ECO:0000256" key="21">
    <source>
        <dbReference type="SAM" id="Phobius"/>
    </source>
</evidence>
<evidence type="ECO:0000256" key="6">
    <source>
        <dbReference type="ARBA" id="ARBA00017322"/>
    </source>
</evidence>
<comment type="caution">
    <text evidence="24">The sequence shown here is derived from an EMBL/GenBank/DDBJ whole genome shotgun (WGS) entry which is preliminary data.</text>
</comment>
<evidence type="ECO:0000256" key="16">
    <source>
        <dbReference type="ARBA" id="ARBA00023012"/>
    </source>
</evidence>
<gene>
    <name evidence="24" type="ORF">Plo01_69270</name>
</gene>
<feature type="transmembrane region" description="Helical" evidence="21">
    <location>
        <begin position="223"/>
        <end position="245"/>
    </location>
</feature>
<comment type="cofactor">
    <cofactor evidence="2">
        <name>[4Fe-4S] cluster</name>
        <dbReference type="ChEBI" id="CHEBI:49883"/>
    </cofactor>
</comment>
<reference evidence="24 25" key="1">
    <citation type="submission" date="2021-01" db="EMBL/GenBank/DDBJ databases">
        <title>Whole genome shotgun sequence of Planobispora longispora NBRC 13918.</title>
        <authorList>
            <person name="Komaki H."/>
            <person name="Tamura T."/>
        </authorList>
    </citation>
    <scope>NUCLEOTIDE SEQUENCE [LARGE SCALE GENOMIC DNA]</scope>
    <source>
        <strain evidence="24 25">NBRC 13918</strain>
    </source>
</reference>
<dbReference type="SMART" id="SM00387">
    <property type="entry name" value="HATPase_c"/>
    <property type="match status" value="1"/>
</dbReference>
<dbReference type="InterPro" id="IPR003660">
    <property type="entry name" value="HAMP_dom"/>
</dbReference>
<dbReference type="Gene3D" id="3.30.565.10">
    <property type="entry name" value="Histidine kinase-like ATPase, C-terminal domain"/>
    <property type="match status" value="1"/>
</dbReference>
<keyword evidence="21" id="KW-0472">Membrane</keyword>
<evidence type="ECO:0000256" key="18">
    <source>
        <dbReference type="ARBA" id="ARBA00024827"/>
    </source>
</evidence>
<evidence type="ECO:0000256" key="17">
    <source>
        <dbReference type="ARBA" id="ARBA00023014"/>
    </source>
</evidence>
<dbReference type="EC" id="2.7.13.3" evidence="5"/>
<evidence type="ECO:0000256" key="11">
    <source>
        <dbReference type="ARBA" id="ARBA00022692"/>
    </source>
</evidence>
<evidence type="ECO:0000256" key="14">
    <source>
        <dbReference type="ARBA" id="ARBA00022989"/>
    </source>
</evidence>
<evidence type="ECO:0000256" key="12">
    <source>
        <dbReference type="ARBA" id="ARBA00022723"/>
    </source>
</evidence>
<dbReference type="EMBL" id="BOOH01000060">
    <property type="protein sequence ID" value="GIH80498.1"/>
    <property type="molecule type" value="Genomic_DNA"/>
</dbReference>
<dbReference type="PROSITE" id="PS50109">
    <property type="entry name" value="HIS_KIN"/>
    <property type="match status" value="1"/>
</dbReference>
<dbReference type="Pfam" id="PF07730">
    <property type="entry name" value="HisKA_3"/>
    <property type="match status" value="1"/>
</dbReference>
<evidence type="ECO:0000256" key="4">
    <source>
        <dbReference type="ARBA" id="ARBA00004496"/>
    </source>
</evidence>
<keyword evidence="15" id="KW-0408">Iron</keyword>